<gene>
    <name evidence="3" type="ORF">UFOPK2648_00376</name>
</gene>
<dbReference type="CDD" id="cd02440">
    <property type="entry name" value="AdoMet_MTases"/>
    <property type="match status" value="1"/>
</dbReference>
<accession>A0A6J6PUW6</accession>
<evidence type="ECO:0000313" key="3">
    <source>
        <dbReference type="EMBL" id="CAB4702222.1"/>
    </source>
</evidence>
<evidence type="ECO:0000259" key="1">
    <source>
        <dbReference type="Pfam" id="PF13649"/>
    </source>
</evidence>
<organism evidence="3">
    <name type="scientific">freshwater metagenome</name>
    <dbReference type="NCBI Taxonomy" id="449393"/>
    <lineage>
        <taxon>unclassified sequences</taxon>
        <taxon>metagenomes</taxon>
        <taxon>ecological metagenomes</taxon>
    </lineage>
</organism>
<evidence type="ECO:0000259" key="2">
    <source>
        <dbReference type="Pfam" id="PF18096"/>
    </source>
</evidence>
<dbReference type="AlphaFoldDB" id="A0A6J6PUW6"/>
<dbReference type="InterPro" id="IPR041698">
    <property type="entry name" value="Methyltransf_25"/>
</dbReference>
<dbReference type="SUPFAM" id="SSF53335">
    <property type="entry name" value="S-adenosyl-L-methionine-dependent methyltransferases"/>
    <property type="match status" value="1"/>
</dbReference>
<dbReference type="PANTHER" id="PTHR14741">
    <property type="entry name" value="S-ADENOSYLMETHIONINE-DEPENDENT METHYLTRANSFERASE RELATED"/>
    <property type="match status" value="1"/>
</dbReference>
<dbReference type="InterPro" id="IPR041497">
    <property type="entry name" value="Thump-like"/>
</dbReference>
<feature type="domain" description="THUMP-like" evidence="2">
    <location>
        <begin position="313"/>
        <end position="386"/>
    </location>
</feature>
<dbReference type="Pfam" id="PF13649">
    <property type="entry name" value="Methyltransf_25"/>
    <property type="match status" value="1"/>
</dbReference>
<dbReference type="EMBL" id="CAEZYC010000012">
    <property type="protein sequence ID" value="CAB4702222.1"/>
    <property type="molecule type" value="Genomic_DNA"/>
</dbReference>
<sequence>MARGYADPLAAVTSLRKQFGQLDPNLISQALSQAQLQLRLESRWGQSASHLLLTDGGISQATRPEVAKFRASLISNQFGPNAHVLDMTCGLGFDSRAFAEAGLRVSAIEIDPEVAAMATHNLAACGLKVEVADATSFQIPPDVDVIFVDPARRNPKAPKNAQGQTKRIFNPQLWSPSWDVIAEISSHLPVFAKVAPGVDKEFIGTWDATWISCDGDLVECLITSSGSGQRSALILDSVKKQSRTIPGSGQTRTEPLGKYLVIPDAALIRASALTQIADEISGGLVNEHIAWLTSSNDLAVSEFSELEPALGMVLEIEKQIKYSDKVLVESVKGIPAAGITIMTRGMQLDVEAIRKSLIKVKSPGNSELVVAIYRDEAGPQALICRRYLSAAKS</sequence>
<name>A0A6J6PUW6_9ZZZZ</name>
<proteinExistence type="predicted"/>
<dbReference type="Pfam" id="PF18096">
    <property type="entry name" value="Thump_like"/>
    <property type="match status" value="1"/>
</dbReference>
<reference evidence="3" key="1">
    <citation type="submission" date="2020-05" db="EMBL/GenBank/DDBJ databases">
        <authorList>
            <person name="Chiriac C."/>
            <person name="Salcher M."/>
            <person name="Ghai R."/>
            <person name="Kavagutti S V."/>
        </authorList>
    </citation>
    <scope>NUCLEOTIDE SEQUENCE</scope>
</reference>
<protein>
    <submittedName>
        <fullName evidence="3">Unannotated protein</fullName>
    </submittedName>
</protein>
<dbReference type="InterPro" id="IPR029063">
    <property type="entry name" value="SAM-dependent_MTases_sf"/>
</dbReference>
<dbReference type="PANTHER" id="PTHR14741:SF32">
    <property type="entry name" value="TRIMETHYLGUANOSINE SYNTHASE"/>
    <property type="match status" value="1"/>
</dbReference>
<dbReference type="Gene3D" id="3.40.50.150">
    <property type="entry name" value="Vaccinia Virus protein VP39"/>
    <property type="match status" value="1"/>
</dbReference>
<feature type="domain" description="Methyltransferase" evidence="1">
    <location>
        <begin position="84"/>
        <end position="148"/>
    </location>
</feature>